<evidence type="ECO:0000313" key="17">
    <source>
        <dbReference type="Proteomes" id="UP000032261"/>
    </source>
</evidence>
<feature type="active site" description="Proton donor" evidence="12">
    <location>
        <position position="54"/>
    </location>
</feature>
<accession>A0A0C5RKZ9</accession>
<dbReference type="HOGENOM" id="CLU_097262_1_2_14"/>
<dbReference type="PANTHER" id="PTHR11644">
    <property type="entry name" value="CYTIDINE DEAMINASE"/>
    <property type="match status" value="1"/>
</dbReference>
<protein>
    <recommendedName>
        <fullName evidence="5 14">Cytidine deaminase</fullName>
        <ecNumber evidence="4 14">3.5.4.5</ecNumber>
    </recommendedName>
    <alternativeName>
        <fullName evidence="9 14">Cytidine aminohydrolase</fullName>
    </alternativeName>
</protein>
<dbReference type="EC" id="3.5.4.5" evidence="4 14"/>
<dbReference type="SUPFAM" id="SSF53927">
    <property type="entry name" value="Cytidine deaminase-like"/>
    <property type="match status" value="1"/>
</dbReference>
<organism evidence="16 17">
    <name type="scientific">Ureaplasma diversum</name>
    <dbReference type="NCBI Taxonomy" id="42094"/>
    <lineage>
        <taxon>Bacteria</taxon>
        <taxon>Bacillati</taxon>
        <taxon>Mycoplasmatota</taxon>
        <taxon>Mycoplasmoidales</taxon>
        <taxon>Mycoplasmoidaceae</taxon>
        <taxon>Ureaplasma</taxon>
    </lineage>
</organism>
<dbReference type="GO" id="GO:0042802">
    <property type="term" value="F:identical protein binding"/>
    <property type="evidence" value="ECO:0007669"/>
    <property type="project" value="UniProtKB-ARBA"/>
</dbReference>
<evidence type="ECO:0000256" key="11">
    <source>
        <dbReference type="ARBA" id="ARBA00049558"/>
    </source>
</evidence>
<evidence type="ECO:0000256" key="1">
    <source>
        <dbReference type="ARBA" id="ARBA00001947"/>
    </source>
</evidence>
<comment type="catalytic activity">
    <reaction evidence="10 14">
        <text>2'-deoxycytidine + H2O + H(+) = 2'-deoxyuridine + NH4(+)</text>
        <dbReference type="Rhea" id="RHEA:13433"/>
        <dbReference type="ChEBI" id="CHEBI:15377"/>
        <dbReference type="ChEBI" id="CHEBI:15378"/>
        <dbReference type="ChEBI" id="CHEBI:15698"/>
        <dbReference type="ChEBI" id="CHEBI:16450"/>
        <dbReference type="ChEBI" id="CHEBI:28938"/>
        <dbReference type="EC" id="3.5.4.5"/>
    </reaction>
</comment>
<sequence length="131" mass="14556">MEIKEIFAKLKELLNNSYCVYSNYPVGAIIETDKGYFNGVNVENGSFGLTICAERNAIGAAISNGAKEVKTVYVLTKDLNDTGTPCGACRQVISEFANEQAQVYIFNYDGSYKSYHIDQLIPYKWSAKKSL</sequence>
<name>A0A0C5RKZ9_9BACT</name>
<evidence type="ECO:0000256" key="4">
    <source>
        <dbReference type="ARBA" id="ARBA00012783"/>
    </source>
</evidence>
<feature type="binding site" evidence="13">
    <location>
        <position position="86"/>
    </location>
    <ligand>
        <name>Zn(2+)</name>
        <dbReference type="ChEBI" id="CHEBI:29105"/>
        <note>catalytic</note>
    </ligand>
</feature>
<dbReference type="PATRIC" id="fig|42094.4.peg.37"/>
<dbReference type="NCBIfam" id="NF004064">
    <property type="entry name" value="PRK05578.1"/>
    <property type="match status" value="1"/>
</dbReference>
<evidence type="ECO:0000256" key="7">
    <source>
        <dbReference type="ARBA" id="ARBA00022801"/>
    </source>
</evidence>
<dbReference type="Gene3D" id="3.40.140.10">
    <property type="entry name" value="Cytidine Deaminase, domain 2"/>
    <property type="match status" value="1"/>
</dbReference>
<evidence type="ECO:0000256" key="14">
    <source>
        <dbReference type="RuleBase" id="RU364006"/>
    </source>
</evidence>
<feature type="binding site" evidence="13">
    <location>
        <position position="52"/>
    </location>
    <ligand>
        <name>Zn(2+)</name>
        <dbReference type="ChEBI" id="CHEBI:29105"/>
        <note>catalytic</note>
    </ligand>
</feature>
<dbReference type="InterPro" id="IPR006262">
    <property type="entry name" value="Cyt_deam_tetra"/>
</dbReference>
<dbReference type="CDD" id="cd01283">
    <property type="entry name" value="cytidine_deaminase"/>
    <property type="match status" value="1"/>
</dbReference>
<keyword evidence="8 13" id="KW-0862">Zinc</keyword>
<dbReference type="PROSITE" id="PS00903">
    <property type="entry name" value="CYT_DCMP_DEAMINASES_1"/>
    <property type="match status" value="1"/>
</dbReference>
<dbReference type="Pfam" id="PF00383">
    <property type="entry name" value="dCMP_cyt_deam_1"/>
    <property type="match status" value="1"/>
</dbReference>
<dbReference type="InterPro" id="IPR050202">
    <property type="entry name" value="Cyt/Deoxycyt_deaminase"/>
</dbReference>
<dbReference type="KEGG" id="ude:JM47_00210"/>
<comment type="function">
    <text evidence="2 14">This enzyme scavenges exogenous and endogenous cytidine and 2'-deoxycytidine for UMP synthesis.</text>
</comment>
<evidence type="ECO:0000256" key="12">
    <source>
        <dbReference type="PIRSR" id="PIRSR606262-1"/>
    </source>
</evidence>
<dbReference type="EMBL" id="CP009770">
    <property type="protein sequence ID" value="AJQ45092.1"/>
    <property type="molecule type" value="Genomic_DNA"/>
</dbReference>
<dbReference type="GO" id="GO:0005829">
    <property type="term" value="C:cytosol"/>
    <property type="evidence" value="ECO:0007669"/>
    <property type="project" value="TreeGrafter"/>
</dbReference>
<evidence type="ECO:0000256" key="9">
    <source>
        <dbReference type="ARBA" id="ARBA00032005"/>
    </source>
</evidence>
<dbReference type="RefSeq" id="WP_208895038.1">
    <property type="nucleotide sequence ID" value="NZ_CP009770.1"/>
</dbReference>
<dbReference type="PANTHER" id="PTHR11644:SF2">
    <property type="entry name" value="CYTIDINE DEAMINASE"/>
    <property type="match status" value="1"/>
</dbReference>
<dbReference type="GO" id="GO:0072527">
    <property type="term" value="P:pyrimidine-containing compound metabolic process"/>
    <property type="evidence" value="ECO:0007669"/>
    <property type="project" value="UniProtKB-ARBA"/>
</dbReference>
<dbReference type="GO" id="GO:0004126">
    <property type="term" value="F:cytidine deaminase activity"/>
    <property type="evidence" value="ECO:0007669"/>
    <property type="project" value="UniProtKB-UniRule"/>
</dbReference>
<dbReference type="InterPro" id="IPR002125">
    <property type="entry name" value="CMP_dCMP_dom"/>
</dbReference>
<dbReference type="Proteomes" id="UP000032261">
    <property type="component" value="Chromosome"/>
</dbReference>
<evidence type="ECO:0000256" key="13">
    <source>
        <dbReference type="PIRSR" id="PIRSR606262-3"/>
    </source>
</evidence>
<evidence type="ECO:0000256" key="10">
    <source>
        <dbReference type="ARBA" id="ARBA00049252"/>
    </source>
</evidence>
<dbReference type="InterPro" id="IPR016192">
    <property type="entry name" value="APOBEC/CMP_deaminase_Zn-bd"/>
</dbReference>
<evidence type="ECO:0000256" key="3">
    <source>
        <dbReference type="ARBA" id="ARBA00006576"/>
    </source>
</evidence>
<dbReference type="AlphaFoldDB" id="A0A0C5RKZ9"/>
<dbReference type="STRING" id="42094.JM47_00210"/>
<keyword evidence="6 13" id="KW-0479">Metal-binding</keyword>
<comment type="catalytic activity">
    <reaction evidence="11 14">
        <text>cytidine + H2O + H(+) = uridine + NH4(+)</text>
        <dbReference type="Rhea" id="RHEA:16069"/>
        <dbReference type="ChEBI" id="CHEBI:15377"/>
        <dbReference type="ChEBI" id="CHEBI:15378"/>
        <dbReference type="ChEBI" id="CHEBI:16704"/>
        <dbReference type="ChEBI" id="CHEBI:17562"/>
        <dbReference type="ChEBI" id="CHEBI:28938"/>
        <dbReference type="EC" id="3.5.4.5"/>
    </reaction>
</comment>
<comment type="cofactor">
    <cofactor evidence="1 13 14">
        <name>Zn(2+)</name>
        <dbReference type="ChEBI" id="CHEBI:29105"/>
    </cofactor>
</comment>
<keyword evidence="7 14" id="KW-0378">Hydrolase</keyword>
<dbReference type="GO" id="GO:0055086">
    <property type="term" value="P:nucleobase-containing small molecule metabolic process"/>
    <property type="evidence" value="ECO:0007669"/>
    <property type="project" value="UniProtKB-ARBA"/>
</dbReference>
<comment type="similarity">
    <text evidence="3 14">Belongs to the cytidine and deoxycytidylate deaminase family.</text>
</comment>
<dbReference type="NCBIfam" id="TIGR01354">
    <property type="entry name" value="cyt_deam_tetra"/>
    <property type="match status" value="1"/>
</dbReference>
<evidence type="ECO:0000256" key="2">
    <source>
        <dbReference type="ARBA" id="ARBA00003949"/>
    </source>
</evidence>
<dbReference type="PROSITE" id="PS51747">
    <property type="entry name" value="CYT_DCMP_DEAMINASES_2"/>
    <property type="match status" value="1"/>
</dbReference>
<dbReference type="InterPro" id="IPR016193">
    <property type="entry name" value="Cytidine_deaminase-like"/>
</dbReference>
<proteinExistence type="inferred from homology"/>
<evidence type="ECO:0000256" key="5">
    <source>
        <dbReference type="ARBA" id="ARBA00018266"/>
    </source>
</evidence>
<evidence type="ECO:0000256" key="6">
    <source>
        <dbReference type="ARBA" id="ARBA00022723"/>
    </source>
</evidence>
<evidence type="ECO:0000256" key="8">
    <source>
        <dbReference type="ARBA" id="ARBA00022833"/>
    </source>
</evidence>
<feature type="domain" description="CMP/dCMP-type deaminase" evidence="15">
    <location>
        <begin position="1"/>
        <end position="128"/>
    </location>
</feature>
<evidence type="ECO:0000313" key="16">
    <source>
        <dbReference type="EMBL" id="AJQ45092.1"/>
    </source>
</evidence>
<feature type="binding site" evidence="13">
    <location>
        <position position="89"/>
    </location>
    <ligand>
        <name>Zn(2+)</name>
        <dbReference type="ChEBI" id="CHEBI:29105"/>
        <note>catalytic</note>
    </ligand>
</feature>
<reference evidence="16 17" key="1">
    <citation type="journal article" date="2015" name="Genome Announc.">
        <title>Genome Sequence of Ureaplasma diversum Strain ATCC 49782.</title>
        <authorList>
            <person name="Marques L.M."/>
            <person name="Guimaraes A.M."/>
            <person name="Martins H.B."/>
            <person name="Rezende I.S."/>
            <person name="Barbosa M.S."/>
            <person name="Campos G.B."/>
            <person name="do Nascimento N.C."/>
            <person name="Dos Santos A.P."/>
            <person name="Amorim A.T."/>
            <person name="Santos V.M."/>
            <person name="Messick J.B."/>
            <person name="Timenetsky J."/>
        </authorList>
    </citation>
    <scope>NUCLEOTIDE SEQUENCE [LARGE SCALE GENOMIC DNA]</scope>
    <source>
        <strain evidence="16 17">ATCC 49782</strain>
    </source>
</reference>
<evidence type="ECO:0000259" key="15">
    <source>
        <dbReference type="PROSITE" id="PS51747"/>
    </source>
</evidence>
<gene>
    <name evidence="16" type="ORF">JM47_00210</name>
</gene>
<dbReference type="GO" id="GO:0008270">
    <property type="term" value="F:zinc ion binding"/>
    <property type="evidence" value="ECO:0007669"/>
    <property type="project" value="UniProtKB-UniRule"/>
</dbReference>